<evidence type="ECO:0000313" key="1">
    <source>
        <dbReference type="EMBL" id="MFC4135817.1"/>
    </source>
</evidence>
<accession>A0ABV8LXL2</accession>
<dbReference type="RefSeq" id="WP_253763212.1">
    <property type="nucleotide sequence ID" value="NZ_JAMZDZ010000001.1"/>
</dbReference>
<dbReference type="Gene3D" id="3.40.630.30">
    <property type="match status" value="1"/>
</dbReference>
<dbReference type="Proteomes" id="UP001595816">
    <property type="component" value="Unassembled WGS sequence"/>
</dbReference>
<sequence>MVGRRRRPARVPGLGLAKIAKSVGLRKAAELGIADAYTTNDEVNEPMLVFNVWLGYKPCAQQ</sequence>
<dbReference type="EMBL" id="JBHSAY010000026">
    <property type="protein sequence ID" value="MFC4135817.1"/>
    <property type="molecule type" value="Genomic_DNA"/>
</dbReference>
<gene>
    <name evidence="1" type="ORF">ACFOZ4_34845</name>
</gene>
<reference evidence="2" key="1">
    <citation type="journal article" date="2019" name="Int. J. Syst. Evol. Microbiol.">
        <title>The Global Catalogue of Microorganisms (GCM) 10K type strain sequencing project: providing services to taxonomists for standard genome sequencing and annotation.</title>
        <authorList>
            <consortium name="The Broad Institute Genomics Platform"/>
            <consortium name="The Broad Institute Genome Sequencing Center for Infectious Disease"/>
            <person name="Wu L."/>
            <person name="Ma J."/>
        </authorList>
    </citation>
    <scope>NUCLEOTIDE SEQUENCE [LARGE SCALE GENOMIC DNA]</scope>
    <source>
        <strain evidence="2">CGMCC 4.7289</strain>
    </source>
</reference>
<protein>
    <submittedName>
        <fullName evidence="1">Uncharacterized protein</fullName>
    </submittedName>
</protein>
<keyword evidence="2" id="KW-1185">Reference proteome</keyword>
<proteinExistence type="predicted"/>
<comment type="caution">
    <text evidence="1">The sequence shown here is derived from an EMBL/GenBank/DDBJ whole genome shotgun (WGS) entry which is preliminary data.</text>
</comment>
<organism evidence="1 2">
    <name type="scientific">Hamadaea flava</name>
    <dbReference type="NCBI Taxonomy" id="1742688"/>
    <lineage>
        <taxon>Bacteria</taxon>
        <taxon>Bacillati</taxon>
        <taxon>Actinomycetota</taxon>
        <taxon>Actinomycetes</taxon>
        <taxon>Micromonosporales</taxon>
        <taxon>Micromonosporaceae</taxon>
        <taxon>Hamadaea</taxon>
    </lineage>
</organism>
<evidence type="ECO:0000313" key="2">
    <source>
        <dbReference type="Proteomes" id="UP001595816"/>
    </source>
</evidence>
<name>A0ABV8LXL2_9ACTN</name>